<feature type="chain" id="PRO_5031181397" evidence="1">
    <location>
        <begin position="26"/>
        <end position="145"/>
    </location>
</feature>
<proteinExistence type="predicted"/>
<protein>
    <submittedName>
        <fullName evidence="3">DM13 domain-containing protein</fullName>
    </submittedName>
</protein>
<evidence type="ECO:0000259" key="2">
    <source>
        <dbReference type="PROSITE" id="PS51549"/>
    </source>
</evidence>
<dbReference type="InterPro" id="IPR019545">
    <property type="entry name" value="DM13_domain"/>
</dbReference>
<keyword evidence="1" id="KW-0732">Signal</keyword>
<evidence type="ECO:0000313" key="3">
    <source>
        <dbReference type="EMBL" id="NNU16117.1"/>
    </source>
</evidence>
<dbReference type="Pfam" id="PF10517">
    <property type="entry name" value="DM13"/>
    <property type="match status" value="1"/>
</dbReference>
<dbReference type="AlphaFoldDB" id="A0A7Y3W5B1"/>
<comment type="caution">
    <text evidence="3">The sequence shown here is derived from an EMBL/GenBank/DDBJ whole genome shotgun (WGS) entry which is preliminary data.</text>
</comment>
<dbReference type="Proteomes" id="UP000536835">
    <property type="component" value="Unassembled WGS sequence"/>
</dbReference>
<reference evidence="3 4" key="1">
    <citation type="submission" date="2020-05" db="EMBL/GenBank/DDBJ databases">
        <title>Parvularcula mediterraneae sp. nov., isolated from polypropylene straw from shallow seawater of the seashore of Laganas in Zakynthos island, Greece.</title>
        <authorList>
            <person name="Szabo I."/>
            <person name="Al-Omari J."/>
            <person name="Rado J."/>
            <person name="Szerdahelyi G.S."/>
        </authorList>
    </citation>
    <scope>NUCLEOTIDE SEQUENCE [LARGE SCALE GENOMIC DNA]</scope>
    <source>
        <strain evidence="3 4">ZS-1/3</strain>
    </source>
</reference>
<accession>A0A7Y3W5B1</accession>
<dbReference type="EMBL" id="JABFCX010000002">
    <property type="protein sequence ID" value="NNU16117.1"/>
    <property type="molecule type" value="Genomic_DNA"/>
</dbReference>
<organism evidence="3 4">
    <name type="scientific">Parvularcula mediterranea</name>
    <dbReference type="NCBI Taxonomy" id="2732508"/>
    <lineage>
        <taxon>Bacteria</taxon>
        <taxon>Pseudomonadati</taxon>
        <taxon>Pseudomonadota</taxon>
        <taxon>Alphaproteobacteria</taxon>
        <taxon>Parvularculales</taxon>
        <taxon>Parvularculaceae</taxon>
        <taxon>Parvularcula</taxon>
    </lineage>
</organism>
<sequence>MKRLLLAASAALTVGTVLIPQASFAASTVAVQEAEVLLSGSFEGREGKQGRGTARIILEGGKLFLEFEDFRTSRGPQLEVWIAAGPVRSNSEAEAASYLELAPLQSARQKSQRYELPADFDLDDAKSIVIWCKPFRILFASAELS</sequence>
<feature type="domain" description="DM13" evidence="2">
    <location>
        <begin position="40"/>
        <end position="145"/>
    </location>
</feature>
<dbReference type="RefSeq" id="WP_173198086.1">
    <property type="nucleotide sequence ID" value="NZ_JABFCX010000002.1"/>
</dbReference>
<dbReference type="PROSITE" id="PS51549">
    <property type="entry name" value="DM13"/>
    <property type="match status" value="1"/>
</dbReference>
<gene>
    <name evidence="3" type="ORF">HK107_07255</name>
</gene>
<keyword evidence="4" id="KW-1185">Reference proteome</keyword>
<evidence type="ECO:0000313" key="4">
    <source>
        <dbReference type="Proteomes" id="UP000536835"/>
    </source>
</evidence>
<feature type="signal peptide" evidence="1">
    <location>
        <begin position="1"/>
        <end position="25"/>
    </location>
</feature>
<evidence type="ECO:0000256" key="1">
    <source>
        <dbReference type="SAM" id="SignalP"/>
    </source>
</evidence>
<name>A0A7Y3W5B1_9PROT</name>